<proteinExistence type="predicted"/>
<sequence>METILQNSQLNYVKFYAITELIRQPQPSSSQLSCPQLQLPPPQQLLYNNIDLNNPVSSYNNLESQEPFDIYASYTQILSENDSFLHGQQTSSDQQNHLKKPLMLAGYAYTEKMHWRHLGDIRANKPSAAEWLDQLPKQKWVQCFDEGKRWGHMTTNLSESVNSMFKNTRHLSVSSLVEETYFKSTQLVANRGRQTQAMINSGSQYSEVVFDAMNSGQQEFNTHIAKHLPCSHVMATCKSVNVDPMTYVPMLFTLQHILHIYDNSFGLLPYESMWQEYEADQWGHDPRRKRTAKGRLVQLAFPLRWTKTKMNEQLGLEVASKGQGARAPGTPGVDFGGADIDTVNNLLRVHTTLPLIALAGEASTMILVVEMAPKLPANAGGGSNRTTIRPPCRIIIIIIDWWSNRFAKFSFIHHEQKWHLPPNLHPLAGSN</sequence>
<dbReference type="EMBL" id="QZWG01000009">
    <property type="protein sequence ID" value="RZB91600.1"/>
    <property type="molecule type" value="Genomic_DNA"/>
</dbReference>
<dbReference type="EMBL" id="QZWG01000009">
    <property type="protein sequence ID" value="RZB91601.1"/>
    <property type="molecule type" value="Genomic_DNA"/>
</dbReference>
<gene>
    <name evidence="1" type="ORF">D0Y65_023835</name>
</gene>
<evidence type="ECO:0000313" key="2">
    <source>
        <dbReference type="Proteomes" id="UP000289340"/>
    </source>
</evidence>
<dbReference type="Proteomes" id="UP000289340">
    <property type="component" value="Chromosome 9"/>
</dbReference>
<name>A0A445IZP5_GLYSO</name>
<organism evidence="1 2">
    <name type="scientific">Glycine soja</name>
    <name type="common">Wild soybean</name>
    <dbReference type="NCBI Taxonomy" id="3848"/>
    <lineage>
        <taxon>Eukaryota</taxon>
        <taxon>Viridiplantae</taxon>
        <taxon>Streptophyta</taxon>
        <taxon>Embryophyta</taxon>
        <taxon>Tracheophyta</taxon>
        <taxon>Spermatophyta</taxon>
        <taxon>Magnoliopsida</taxon>
        <taxon>eudicotyledons</taxon>
        <taxon>Gunneridae</taxon>
        <taxon>Pentapetalae</taxon>
        <taxon>rosids</taxon>
        <taxon>fabids</taxon>
        <taxon>Fabales</taxon>
        <taxon>Fabaceae</taxon>
        <taxon>Papilionoideae</taxon>
        <taxon>50 kb inversion clade</taxon>
        <taxon>NPAAA clade</taxon>
        <taxon>indigoferoid/millettioid clade</taxon>
        <taxon>Phaseoleae</taxon>
        <taxon>Glycine</taxon>
        <taxon>Glycine subgen. Soja</taxon>
    </lineage>
</organism>
<accession>A0A445IZP5</accession>
<comment type="caution">
    <text evidence="1">The sequence shown here is derived from an EMBL/GenBank/DDBJ whole genome shotgun (WGS) entry which is preliminary data.</text>
</comment>
<keyword evidence="2" id="KW-1185">Reference proteome</keyword>
<protein>
    <submittedName>
        <fullName evidence="1">Uncharacterized protein</fullName>
    </submittedName>
</protein>
<evidence type="ECO:0000313" key="1">
    <source>
        <dbReference type="EMBL" id="RZB91601.1"/>
    </source>
</evidence>
<dbReference type="AlphaFoldDB" id="A0A445IZP5"/>
<reference evidence="1 2" key="1">
    <citation type="submission" date="2018-09" db="EMBL/GenBank/DDBJ databases">
        <title>A high-quality reference genome of wild soybean provides a powerful tool to mine soybean genomes.</title>
        <authorList>
            <person name="Xie M."/>
            <person name="Chung C.Y.L."/>
            <person name="Li M.-W."/>
            <person name="Wong F.-L."/>
            <person name="Chan T.-F."/>
            <person name="Lam H.-M."/>
        </authorList>
    </citation>
    <scope>NUCLEOTIDE SEQUENCE [LARGE SCALE GENOMIC DNA]</scope>
    <source>
        <strain evidence="2">cv. W05</strain>
        <tissue evidence="1">Hypocotyl of etiolated seedlings</tissue>
    </source>
</reference>